<accession>A0A8T1A9C5</accession>
<dbReference type="SUPFAM" id="SSF53850">
    <property type="entry name" value="Periplasmic binding protein-like II"/>
    <property type="match status" value="1"/>
</dbReference>
<protein>
    <submittedName>
        <fullName evidence="1">Uncharacterized protein</fullName>
    </submittedName>
</protein>
<proteinExistence type="predicted"/>
<dbReference type="Gene3D" id="3.40.190.10">
    <property type="entry name" value="Periplasmic binding protein-like II"/>
    <property type="match status" value="1"/>
</dbReference>
<dbReference type="AlphaFoldDB" id="A0A8T1A9C5"/>
<sequence length="173" mass="19134">MVSVLMVSTAACSSGNDSGEAVSQEKEVAKERNNVTFTDISKDIRGNKAPKPEQADEVNQTLNDTYLEDMFEETIPNDYSAYPYKTDATLNVWMPANLSIPDMNNQAVQKQVEQLTSIKVNFITPPVGQEADAFTLMISSGELPDIIINPERYPGELEAELNDGAYMDLTDFL</sequence>
<name>A0A8T1A9C5_9STRA</name>
<evidence type="ECO:0000313" key="2">
    <source>
        <dbReference type="Proteomes" id="UP000774804"/>
    </source>
</evidence>
<comment type="caution">
    <text evidence="1">The sequence shown here is derived from an EMBL/GenBank/DDBJ whole genome shotgun (WGS) entry which is preliminary data.</text>
</comment>
<dbReference type="EMBL" id="RCMI01003463">
    <property type="protein sequence ID" value="KAG2872377.1"/>
    <property type="molecule type" value="Genomic_DNA"/>
</dbReference>
<dbReference type="Proteomes" id="UP000774804">
    <property type="component" value="Unassembled WGS sequence"/>
</dbReference>
<gene>
    <name evidence="1" type="ORF">PC115_g24624</name>
</gene>
<evidence type="ECO:0000313" key="1">
    <source>
        <dbReference type="EMBL" id="KAG2872377.1"/>
    </source>
</evidence>
<reference evidence="1" key="1">
    <citation type="submission" date="2018-10" db="EMBL/GenBank/DDBJ databases">
        <title>Effector identification in a new, highly contiguous assembly of the strawberry crown rot pathogen Phytophthora cactorum.</title>
        <authorList>
            <person name="Armitage A.D."/>
            <person name="Nellist C.F."/>
            <person name="Bates H."/>
            <person name="Vickerstaff R.J."/>
            <person name="Harrison R.J."/>
        </authorList>
    </citation>
    <scope>NUCLEOTIDE SEQUENCE</scope>
    <source>
        <strain evidence="1">4032</strain>
    </source>
</reference>
<organism evidence="1 2">
    <name type="scientific">Phytophthora cactorum</name>
    <dbReference type="NCBI Taxonomy" id="29920"/>
    <lineage>
        <taxon>Eukaryota</taxon>
        <taxon>Sar</taxon>
        <taxon>Stramenopiles</taxon>
        <taxon>Oomycota</taxon>
        <taxon>Peronosporomycetes</taxon>
        <taxon>Peronosporales</taxon>
        <taxon>Peronosporaceae</taxon>
        <taxon>Phytophthora</taxon>
    </lineage>
</organism>